<dbReference type="PANTHER" id="PTHR33639">
    <property type="entry name" value="THIOL-DISULFIDE OXIDOREDUCTASE DCC"/>
    <property type="match status" value="1"/>
</dbReference>
<dbReference type="InterPro" id="IPR052927">
    <property type="entry name" value="DCC_oxidoreductase"/>
</dbReference>
<sequence length="142" mass="16076">MAFTSSGLKDSDIVFFDGACNLCNASVTFLIDIDRKKRLHFASLQSATAQSFLTLTESIDLLGEGASIILYTKGRIFRKSRAILEILRLVGLPWSLGYAGIVIPPFILDWLYDFVAKRRYRWFGKSDSCRVPTAELKERFLN</sequence>
<dbReference type="Proteomes" id="UP000015454">
    <property type="component" value="Unassembled WGS sequence"/>
</dbReference>
<dbReference type="GO" id="GO:0015035">
    <property type="term" value="F:protein-disulfide reductase activity"/>
    <property type="evidence" value="ECO:0007669"/>
    <property type="project" value="InterPro"/>
</dbReference>
<name>T0GDK0_9LEPT</name>
<proteinExistence type="predicted"/>
<accession>T0GDK0</accession>
<gene>
    <name evidence="2" type="ORF">LEP1GSC050_2006</name>
</gene>
<keyword evidence="3" id="KW-1185">Reference proteome</keyword>
<dbReference type="PANTHER" id="PTHR33639:SF2">
    <property type="entry name" value="DUF393 DOMAIN-CONTAINING PROTEIN"/>
    <property type="match status" value="1"/>
</dbReference>
<comment type="caution">
    <text evidence="2">The sequence shown here is derived from an EMBL/GenBank/DDBJ whole genome shotgun (WGS) entry which is preliminary data.</text>
</comment>
<keyword evidence="1" id="KW-0472">Membrane</keyword>
<dbReference type="EMBL" id="AHMO02000008">
    <property type="protein sequence ID" value="EQA44894.1"/>
    <property type="molecule type" value="Genomic_DNA"/>
</dbReference>
<dbReference type="InterPro" id="IPR007263">
    <property type="entry name" value="DCC1-like"/>
</dbReference>
<dbReference type="STRING" id="1049789.LEP1GSC050_2006"/>
<dbReference type="OrthoDB" id="9785438at2"/>
<organism evidence="2 3">
    <name type="scientific">Leptospira broomii serovar Hurstbridge str. 5399</name>
    <dbReference type="NCBI Taxonomy" id="1049789"/>
    <lineage>
        <taxon>Bacteria</taxon>
        <taxon>Pseudomonadati</taxon>
        <taxon>Spirochaetota</taxon>
        <taxon>Spirochaetia</taxon>
        <taxon>Leptospirales</taxon>
        <taxon>Leptospiraceae</taxon>
        <taxon>Leptospira</taxon>
    </lineage>
</organism>
<dbReference type="Pfam" id="PF04134">
    <property type="entry name" value="DCC1-like"/>
    <property type="match status" value="1"/>
</dbReference>
<evidence type="ECO:0000256" key="1">
    <source>
        <dbReference type="SAM" id="Phobius"/>
    </source>
</evidence>
<evidence type="ECO:0000313" key="3">
    <source>
        <dbReference type="Proteomes" id="UP000015454"/>
    </source>
</evidence>
<feature type="transmembrane region" description="Helical" evidence="1">
    <location>
        <begin position="92"/>
        <end position="112"/>
    </location>
</feature>
<protein>
    <submittedName>
        <fullName evidence="2">PF04134 family protein</fullName>
    </submittedName>
</protein>
<keyword evidence="1" id="KW-1133">Transmembrane helix</keyword>
<keyword evidence="1" id="KW-0812">Transmembrane</keyword>
<dbReference type="AlphaFoldDB" id="T0GDK0"/>
<dbReference type="RefSeq" id="WP_010570304.1">
    <property type="nucleotide sequence ID" value="NZ_AHMO02000008.1"/>
</dbReference>
<evidence type="ECO:0000313" key="2">
    <source>
        <dbReference type="EMBL" id="EQA44894.1"/>
    </source>
</evidence>
<reference evidence="2" key="1">
    <citation type="submission" date="2013-05" db="EMBL/GenBank/DDBJ databases">
        <authorList>
            <person name="Harkins D.M."/>
            <person name="Durkin A.S."/>
            <person name="Brinkac L.M."/>
            <person name="Haft D.H."/>
            <person name="Selengut J.D."/>
            <person name="Sanka R."/>
            <person name="DePew J."/>
            <person name="Purushe J."/>
            <person name="Hartskeerl R.A."/>
            <person name="Ahmed A."/>
            <person name="van der Linden H."/>
            <person name="Goris M.G.A."/>
            <person name="Vinetz J.M."/>
            <person name="Sutton G.G."/>
            <person name="Nierman W.C."/>
            <person name="Fouts D.E."/>
        </authorList>
    </citation>
    <scope>NUCLEOTIDE SEQUENCE [LARGE SCALE GENOMIC DNA]</scope>
    <source>
        <strain evidence="2">5399</strain>
    </source>
</reference>